<evidence type="ECO:0000313" key="2">
    <source>
        <dbReference type="Proteomes" id="UP001595715"/>
    </source>
</evidence>
<protein>
    <recommendedName>
        <fullName evidence="3">Tetratricopeptide repeat protein</fullName>
    </recommendedName>
</protein>
<proteinExistence type="predicted"/>
<accession>A0ABV8K2E2</accession>
<gene>
    <name evidence="1" type="ORF">ACFOZ8_05220</name>
</gene>
<dbReference type="InterPro" id="IPR011990">
    <property type="entry name" value="TPR-like_helical_dom_sf"/>
</dbReference>
<dbReference type="Proteomes" id="UP001595715">
    <property type="component" value="Unassembled WGS sequence"/>
</dbReference>
<organism evidence="1 2">
    <name type="scientific">Paenibacillus xanthanilyticus</name>
    <dbReference type="NCBI Taxonomy" id="1783531"/>
    <lineage>
        <taxon>Bacteria</taxon>
        <taxon>Bacillati</taxon>
        <taxon>Bacillota</taxon>
        <taxon>Bacilli</taxon>
        <taxon>Bacillales</taxon>
        <taxon>Paenibacillaceae</taxon>
        <taxon>Paenibacillus</taxon>
    </lineage>
</organism>
<evidence type="ECO:0000313" key="1">
    <source>
        <dbReference type="EMBL" id="MFC4099055.1"/>
    </source>
</evidence>
<dbReference type="EMBL" id="JBHSAM010000014">
    <property type="protein sequence ID" value="MFC4099055.1"/>
    <property type="molecule type" value="Genomic_DNA"/>
</dbReference>
<keyword evidence="2" id="KW-1185">Reference proteome</keyword>
<evidence type="ECO:0008006" key="3">
    <source>
        <dbReference type="Google" id="ProtNLM"/>
    </source>
</evidence>
<dbReference type="Gene3D" id="1.25.40.10">
    <property type="entry name" value="Tetratricopeptide repeat domain"/>
    <property type="match status" value="1"/>
</dbReference>
<reference evidence="2" key="1">
    <citation type="journal article" date="2019" name="Int. J. Syst. Evol. Microbiol.">
        <title>The Global Catalogue of Microorganisms (GCM) 10K type strain sequencing project: providing services to taxonomists for standard genome sequencing and annotation.</title>
        <authorList>
            <consortium name="The Broad Institute Genomics Platform"/>
            <consortium name="The Broad Institute Genome Sequencing Center for Infectious Disease"/>
            <person name="Wu L."/>
            <person name="Ma J."/>
        </authorList>
    </citation>
    <scope>NUCLEOTIDE SEQUENCE [LARGE SCALE GENOMIC DNA]</scope>
    <source>
        <strain evidence="2">IBRC-M 10987</strain>
    </source>
</reference>
<name>A0ABV8K2E2_9BACL</name>
<comment type="caution">
    <text evidence="1">The sequence shown here is derived from an EMBL/GenBank/DDBJ whole genome shotgun (WGS) entry which is preliminary data.</text>
</comment>
<dbReference type="RefSeq" id="WP_377717746.1">
    <property type="nucleotide sequence ID" value="NZ_JBHSAM010000014.1"/>
</dbReference>
<sequence>MNEFPANRAIQVLLSMALYNTGRHKEAMELALTNLLDTTSDEKLLYFQRGLSYYAQHLDETW</sequence>